<sequence length="66" mass="7377">MLTAILIAILPGVRPSCLHRLMVPSHGLRLLRASNGLYGTSCIVPVLDERHWPKEIDAQPREEGMF</sequence>
<evidence type="ECO:0000313" key="1">
    <source>
        <dbReference type="EMBL" id="GCE29736.1"/>
    </source>
</evidence>
<dbReference type="AlphaFoldDB" id="A0A402BEK5"/>
<dbReference type="Proteomes" id="UP000287171">
    <property type="component" value="Unassembled WGS sequence"/>
</dbReference>
<comment type="caution">
    <text evidence="1">The sequence shown here is derived from an EMBL/GenBank/DDBJ whole genome shotgun (WGS) entry which is preliminary data.</text>
</comment>
<keyword evidence="2" id="KW-1185">Reference proteome</keyword>
<dbReference type="EMBL" id="BIFT01000002">
    <property type="protein sequence ID" value="GCE29736.1"/>
    <property type="molecule type" value="Genomic_DNA"/>
</dbReference>
<gene>
    <name evidence="1" type="ORF">KDA_52200</name>
</gene>
<evidence type="ECO:0000313" key="2">
    <source>
        <dbReference type="Proteomes" id="UP000287171"/>
    </source>
</evidence>
<accession>A0A402BEK5</accession>
<proteinExistence type="predicted"/>
<name>A0A402BEK5_9CHLR</name>
<protein>
    <submittedName>
        <fullName evidence="1">Uncharacterized protein</fullName>
    </submittedName>
</protein>
<reference evidence="2" key="1">
    <citation type="submission" date="2018-12" db="EMBL/GenBank/DDBJ databases">
        <title>Tengunoibacter tsumagoiensis gen. nov., sp. nov., Dictyobacter kobayashii sp. nov., D. alpinus sp. nov., and D. joshuensis sp. nov. and description of Dictyobacteraceae fam. nov. within the order Ktedonobacterales isolated from Tengu-no-mugimeshi.</title>
        <authorList>
            <person name="Wang C.M."/>
            <person name="Zheng Y."/>
            <person name="Sakai Y."/>
            <person name="Toyoda A."/>
            <person name="Minakuchi Y."/>
            <person name="Abe K."/>
            <person name="Yokota A."/>
            <person name="Yabe S."/>
        </authorList>
    </citation>
    <scope>NUCLEOTIDE SEQUENCE [LARGE SCALE GENOMIC DNA]</scope>
    <source>
        <strain evidence="2">Uno16</strain>
    </source>
</reference>
<organism evidence="1 2">
    <name type="scientific">Dictyobacter alpinus</name>
    <dbReference type="NCBI Taxonomy" id="2014873"/>
    <lineage>
        <taxon>Bacteria</taxon>
        <taxon>Bacillati</taxon>
        <taxon>Chloroflexota</taxon>
        <taxon>Ktedonobacteria</taxon>
        <taxon>Ktedonobacterales</taxon>
        <taxon>Dictyobacteraceae</taxon>
        <taxon>Dictyobacter</taxon>
    </lineage>
</organism>